<dbReference type="SUPFAM" id="SSF81665">
    <property type="entry name" value="Calcium ATPase, transmembrane domain M"/>
    <property type="match status" value="1"/>
</dbReference>
<feature type="transmembrane region" description="Helical" evidence="8">
    <location>
        <begin position="385"/>
        <end position="407"/>
    </location>
</feature>
<dbReference type="InterPro" id="IPR018303">
    <property type="entry name" value="ATPase_P-typ_P_site"/>
</dbReference>
<dbReference type="Pfam" id="PF00690">
    <property type="entry name" value="Cation_ATPase_N"/>
    <property type="match status" value="1"/>
</dbReference>
<keyword evidence="6 8" id="KW-1133">Transmembrane helix</keyword>
<dbReference type="SMART" id="SM00831">
    <property type="entry name" value="Cation_ATPase_N"/>
    <property type="match status" value="1"/>
</dbReference>
<dbReference type="SUPFAM" id="SSF81653">
    <property type="entry name" value="Calcium ATPase, transduction domain A"/>
    <property type="match status" value="1"/>
</dbReference>
<dbReference type="PRINTS" id="PR00119">
    <property type="entry name" value="CATATPASE"/>
</dbReference>
<comment type="subcellular location">
    <subcellularLocation>
        <location evidence="1">Endomembrane system</location>
        <topology evidence="1">Multi-pass membrane protein</topology>
    </subcellularLocation>
</comment>
<organism evidence="10 11">
    <name type="scientific">Naegleria lovaniensis</name>
    <name type="common">Amoeba</name>
    <dbReference type="NCBI Taxonomy" id="51637"/>
    <lineage>
        <taxon>Eukaryota</taxon>
        <taxon>Discoba</taxon>
        <taxon>Heterolobosea</taxon>
        <taxon>Tetramitia</taxon>
        <taxon>Eutetramitia</taxon>
        <taxon>Vahlkampfiidae</taxon>
        <taxon>Naegleria</taxon>
    </lineage>
</organism>
<sequence>MYNNPSHISDDPSSLVNDSIIDQRSKLLLHSNEHQTSLEMNESIHLHSSNDLSMLHGPMENLKVEISLDNSHPDSQSIQQQLETMMKTKDMNLLEQLGHVHGLSQVYLQTSLQHGLACHEVHERRERFGSNTYPKKASVPLWKLFLQALKEPMLIVLMVLAVISIVLGVVFPAPGVEDEKLKEEERRLGWIEGAAILMAVFIVSSVSALNDWQKERQFRALSTAEDDQIQIKTFRSFETVPENSITSTTFQHTAHATNNNHNASSSSNNTGENFILLPAKELVVGDVIEIDQGDCIPADGLFIEGHDLKIDESSMTGETRLIPKSSEKAPFLFSGTAVGEGYGKMLVVCVGVKSVWGKTLNAMINKSDEDKKTPLEEKLDRMASWIGKFGVGFAIATFLILLLGWLIRKVIETNSGKDQWTSNDLSSIVSFMIIAVTIVVVAVPEGLPLAVTISLAYSVKKMMKDNNLVRQLAACETMGGATDICTDKTGTLTLNEMRVVKAMIAGVEFKSETLQRDEESHEQNLPLISNIPTTVCQHVLHLVSHGISVNSKACLTKPKNGTIGKDYEVSGNRTEAALLLMLREMGIDYQPLRKLYEDEVGQIVKVNTFTGARKRMSMIVKIPPSSMEQQGHDDYYSQNIHAIFDCTSKELQKLC</sequence>
<gene>
    <name evidence="10" type="ORF">C9374_005959</name>
</gene>
<evidence type="ECO:0000256" key="1">
    <source>
        <dbReference type="ARBA" id="ARBA00004127"/>
    </source>
</evidence>
<dbReference type="GeneID" id="68098414"/>
<feature type="transmembrane region" description="Helical" evidence="8">
    <location>
        <begin position="427"/>
        <end position="457"/>
    </location>
</feature>
<protein>
    <recommendedName>
        <fullName evidence="9">Cation-transporting P-type ATPase N-terminal domain-containing protein</fullName>
    </recommendedName>
</protein>
<keyword evidence="11" id="KW-1185">Reference proteome</keyword>
<dbReference type="GO" id="GO:0005524">
    <property type="term" value="F:ATP binding"/>
    <property type="evidence" value="ECO:0007669"/>
    <property type="project" value="UniProtKB-KW"/>
</dbReference>
<evidence type="ECO:0000256" key="7">
    <source>
        <dbReference type="ARBA" id="ARBA00023136"/>
    </source>
</evidence>
<dbReference type="InterPro" id="IPR023214">
    <property type="entry name" value="HAD_sf"/>
</dbReference>
<dbReference type="Gene3D" id="2.70.150.10">
    <property type="entry name" value="Calcium-transporting ATPase, cytoplasmic transduction domain A"/>
    <property type="match status" value="2"/>
</dbReference>
<comment type="caution">
    <text evidence="10">The sequence shown here is derived from an EMBL/GenBank/DDBJ whole genome shotgun (WGS) entry which is preliminary data.</text>
</comment>
<dbReference type="AlphaFoldDB" id="A0AA88KJI7"/>
<dbReference type="GO" id="GO:0005886">
    <property type="term" value="C:plasma membrane"/>
    <property type="evidence" value="ECO:0007669"/>
    <property type="project" value="TreeGrafter"/>
</dbReference>
<evidence type="ECO:0000256" key="6">
    <source>
        <dbReference type="ARBA" id="ARBA00022989"/>
    </source>
</evidence>
<evidence type="ECO:0000256" key="3">
    <source>
        <dbReference type="ARBA" id="ARBA00022741"/>
    </source>
</evidence>
<proteinExistence type="predicted"/>
<evidence type="ECO:0000313" key="11">
    <source>
        <dbReference type="Proteomes" id="UP000816034"/>
    </source>
</evidence>
<dbReference type="GO" id="GO:0005388">
    <property type="term" value="F:P-type calcium transporter activity"/>
    <property type="evidence" value="ECO:0007669"/>
    <property type="project" value="TreeGrafter"/>
</dbReference>
<dbReference type="PANTHER" id="PTHR24093:SF369">
    <property type="entry name" value="CALCIUM-TRANSPORTING ATPASE"/>
    <property type="match status" value="1"/>
</dbReference>
<dbReference type="InterPro" id="IPR023299">
    <property type="entry name" value="ATPase_P-typ_cyto_dom_N"/>
</dbReference>
<keyword evidence="2 8" id="KW-0812">Transmembrane</keyword>
<dbReference type="GO" id="GO:0016887">
    <property type="term" value="F:ATP hydrolysis activity"/>
    <property type="evidence" value="ECO:0007669"/>
    <property type="project" value="InterPro"/>
</dbReference>
<keyword evidence="3" id="KW-0547">Nucleotide-binding</keyword>
<feature type="transmembrane region" description="Helical" evidence="8">
    <location>
        <begin position="153"/>
        <end position="176"/>
    </location>
</feature>
<evidence type="ECO:0000256" key="4">
    <source>
        <dbReference type="ARBA" id="ARBA00022840"/>
    </source>
</evidence>
<evidence type="ECO:0000256" key="2">
    <source>
        <dbReference type="ARBA" id="ARBA00022692"/>
    </source>
</evidence>
<dbReference type="Proteomes" id="UP000816034">
    <property type="component" value="Unassembled WGS sequence"/>
</dbReference>
<dbReference type="NCBIfam" id="TIGR01494">
    <property type="entry name" value="ATPase_P-type"/>
    <property type="match status" value="1"/>
</dbReference>
<dbReference type="InterPro" id="IPR008250">
    <property type="entry name" value="ATPase_P-typ_transduc_dom_A_sf"/>
</dbReference>
<dbReference type="SUPFAM" id="SSF81660">
    <property type="entry name" value="Metal cation-transporting ATPase, ATP-binding domain N"/>
    <property type="match status" value="1"/>
</dbReference>
<dbReference type="Pfam" id="PF13246">
    <property type="entry name" value="Cation_ATPase"/>
    <property type="match status" value="1"/>
</dbReference>
<dbReference type="RefSeq" id="XP_044547255.1">
    <property type="nucleotide sequence ID" value="XM_044695766.1"/>
</dbReference>
<feature type="domain" description="Cation-transporting P-type ATPase N-terminal" evidence="9">
    <location>
        <begin position="99"/>
        <end position="169"/>
    </location>
</feature>
<dbReference type="PANTHER" id="PTHR24093">
    <property type="entry name" value="CATION TRANSPORTING ATPASE"/>
    <property type="match status" value="1"/>
</dbReference>
<dbReference type="Gene3D" id="3.40.1110.10">
    <property type="entry name" value="Calcium-transporting ATPase, cytoplasmic domain N"/>
    <property type="match status" value="1"/>
</dbReference>
<feature type="transmembrane region" description="Helical" evidence="8">
    <location>
        <begin position="188"/>
        <end position="209"/>
    </location>
</feature>
<dbReference type="PROSITE" id="PS00154">
    <property type="entry name" value="ATPASE_E1_E2"/>
    <property type="match status" value="1"/>
</dbReference>
<keyword evidence="7 8" id="KW-0472">Membrane</keyword>
<keyword evidence="5" id="KW-0460">Magnesium</keyword>
<dbReference type="GO" id="GO:0012505">
    <property type="term" value="C:endomembrane system"/>
    <property type="evidence" value="ECO:0007669"/>
    <property type="project" value="UniProtKB-SubCell"/>
</dbReference>
<dbReference type="InterPro" id="IPR059000">
    <property type="entry name" value="ATPase_P-type_domA"/>
</dbReference>
<dbReference type="Gene3D" id="1.20.1110.10">
    <property type="entry name" value="Calcium-transporting ATPase, transmembrane domain"/>
    <property type="match status" value="2"/>
</dbReference>
<evidence type="ECO:0000259" key="9">
    <source>
        <dbReference type="SMART" id="SM00831"/>
    </source>
</evidence>
<keyword evidence="4" id="KW-0067">ATP-binding</keyword>
<evidence type="ECO:0000256" key="8">
    <source>
        <dbReference type="SAM" id="Phobius"/>
    </source>
</evidence>
<dbReference type="EMBL" id="PYSW02000026">
    <property type="protein sequence ID" value="KAG2381575.1"/>
    <property type="molecule type" value="Genomic_DNA"/>
</dbReference>
<name>A0AA88KJI7_NAELO</name>
<dbReference type="InterPro" id="IPR001757">
    <property type="entry name" value="P_typ_ATPase"/>
</dbReference>
<dbReference type="InterPro" id="IPR004014">
    <property type="entry name" value="ATPase_P-typ_cation-transptr_N"/>
</dbReference>
<dbReference type="Pfam" id="PF00122">
    <property type="entry name" value="E1-E2_ATPase"/>
    <property type="match status" value="1"/>
</dbReference>
<evidence type="ECO:0000313" key="10">
    <source>
        <dbReference type="EMBL" id="KAG2381575.1"/>
    </source>
</evidence>
<evidence type="ECO:0000256" key="5">
    <source>
        <dbReference type="ARBA" id="ARBA00022842"/>
    </source>
</evidence>
<dbReference type="Gene3D" id="3.40.50.1000">
    <property type="entry name" value="HAD superfamily/HAD-like"/>
    <property type="match status" value="1"/>
</dbReference>
<reference evidence="10 11" key="1">
    <citation type="journal article" date="2018" name="BMC Genomics">
        <title>The genome of Naegleria lovaniensis, the basis for a comparative approach to unravel pathogenicity factors of the human pathogenic amoeba N. fowleri.</title>
        <authorList>
            <person name="Liechti N."/>
            <person name="Schurch N."/>
            <person name="Bruggmann R."/>
            <person name="Wittwer M."/>
        </authorList>
    </citation>
    <scope>NUCLEOTIDE SEQUENCE [LARGE SCALE GENOMIC DNA]</scope>
    <source>
        <strain evidence="10 11">ATCC 30569</strain>
    </source>
</reference>
<accession>A0AA88KJI7</accession>
<dbReference type="InterPro" id="IPR023298">
    <property type="entry name" value="ATPase_P-typ_TM_dom_sf"/>
</dbReference>